<dbReference type="EMBL" id="JAFNEN010000175">
    <property type="protein sequence ID" value="KAG8190764.1"/>
    <property type="molecule type" value="Genomic_DNA"/>
</dbReference>
<keyword evidence="2" id="KW-1185">Reference proteome</keyword>
<protein>
    <submittedName>
        <fullName evidence="1">Uncharacterized protein</fullName>
    </submittedName>
</protein>
<reference evidence="1 2" key="1">
    <citation type="journal article" date="2022" name="Nat. Ecol. Evol.">
        <title>A masculinizing supergene underlies an exaggerated male reproductive morph in a spider.</title>
        <authorList>
            <person name="Hendrickx F."/>
            <person name="De Corte Z."/>
            <person name="Sonet G."/>
            <person name="Van Belleghem S.M."/>
            <person name="Kostlbacher S."/>
            <person name="Vangestel C."/>
        </authorList>
    </citation>
    <scope>NUCLEOTIDE SEQUENCE [LARGE SCALE GENOMIC DNA]</scope>
    <source>
        <strain evidence="1">W744_W776</strain>
    </source>
</reference>
<gene>
    <name evidence="1" type="ORF">JTE90_024890</name>
</gene>
<accession>A0AAV6V4D9</accession>
<dbReference type="AlphaFoldDB" id="A0AAV6V4D9"/>
<comment type="caution">
    <text evidence="1">The sequence shown here is derived from an EMBL/GenBank/DDBJ whole genome shotgun (WGS) entry which is preliminary data.</text>
</comment>
<name>A0AAV6V4D9_9ARAC</name>
<proteinExistence type="predicted"/>
<evidence type="ECO:0000313" key="1">
    <source>
        <dbReference type="EMBL" id="KAG8190764.1"/>
    </source>
</evidence>
<dbReference type="Proteomes" id="UP000827092">
    <property type="component" value="Unassembled WGS sequence"/>
</dbReference>
<organism evidence="1 2">
    <name type="scientific">Oedothorax gibbosus</name>
    <dbReference type="NCBI Taxonomy" id="931172"/>
    <lineage>
        <taxon>Eukaryota</taxon>
        <taxon>Metazoa</taxon>
        <taxon>Ecdysozoa</taxon>
        <taxon>Arthropoda</taxon>
        <taxon>Chelicerata</taxon>
        <taxon>Arachnida</taxon>
        <taxon>Araneae</taxon>
        <taxon>Araneomorphae</taxon>
        <taxon>Entelegynae</taxon>
        <taxon>Araneoidea</taxon>
        <taxon>Linyphiidae</taxon>
        <taxon>Erigoninae</taxon>
        <taxon>Oedothorax</taxon>
    </lineage>
</organism>
<sequence length="117" mass="13577">MTFPIPSSRVPFHRLRQSKARFFAPTPRPHLCGEASRIKDARVSPRSEKKLPIFVVTSGPNYLNYCSRTLASFSNFGQRAQPTFSCREKFYRTNFRPTRETGEKFRDLRAREESCAV</sequence>
<evidence type="ECO:0000313" key="2">
    <source>
        <dbReference type="Proteomes" id="UP000827092"/>
    </source>
</evidence>